<evidence type="ECO:0000313" key="4">
    <source>
        <dbReference type="EMBL" id="PHJ20699.1"/>
    </source>
</evidence>
<reference evidence="4 5" key="1">
    <citation type="journal article" date="2017" name="Int. J. Parasitol.">
        <title>The genome of the protozoan parasite Cystoisospora suis and a reverse vaccinology approach to identify vaccine candidates.</title>
        <authorList>
            <person name="Palmieri N."/>
            <person name="Shrestha A."/>
            <person name="Ruttkowski B."/>
            <person name="Beck T."/>
            <person name="Vogl C."/>
            <person name="Tomley F."/>
            <person name="Blake D.P."/>
            <person name="Joachim A."/>
        </authorList>
    </citation>
    <scope>NUCLEOTIDE SEQUENCE [LARGE SCALE GENOMIC DNA]</scope>
    <source>
        <strain evidence="4 5">Wien I</strain>
    </source>
</reference>
<dbReference type="Pfam" id="PF04092">
    <property type="entry name" value="SAG"/>
    <property type="match status" value="1"/>
</dbReference>
<dbReference type="EMBL" id="MIGC01002646">
    <property type="protein sequence ID" value="PHJ20699.1"/>
    <property type="molecule type" value="Genomic_DNA"/>
</dbReference>
<dbReference type="GeneID" id="94428856"/>
<feature type="signal peptide" evidence="2">
    <location>
        <begin position="1"/>
        <end position="33"/>
    </location>
</feature>
<dbReference type="VEuPathDB" id="ToxoDB:CSUI_005469"/>
<feature type="chain" id="PRO_5013084233" evidence="2">
    <location>
        <begin position="34"/>
        <end position="301"/>
    </location>
</feature>
<organism evidence="4 5">
    <name type="scientific">Cystoisospora suis</name>
    <dbReference type="NCBI Taxonomy" id="483139"/>
    <lineage>
        <taxon>Eukaryota</taxon>
        <taxon>Sar</taxon>
        <taxon>Alveolata</taxon>
        <taxon>Apicomplexa</taxon>
        <taxon>Conoidasida</taxon>
        <taxon>Coccidia</taxon>
        <taxon>Eucoccidiorida</taxon>
        <taxon>Eimeriorina</taxon>
        <taxon>Sarcocystidae</taxon>
        <taxon>Cystoisospora</taxon>
    </lineage>
</organism>
<keyword evidence="5" id="KW-1185">Reference proteome</keyword>
<keyword evidence="1" id="KW-0812">Transmembrane</keyword>
<evidence type="ECO:0000256" key="1">
    <source>
        <dbReference type="SAM" id="Phobius"/>
    </source>
</evidence>
<feature type="domain" description="SRS" evidence="3">
    <location>
        <begin position="158"/>
        <end position="259"/>
    </location>
</feature>
<protein>
    <submittedName>
        <fullName evidence="4">Srs domain-containing protein</fullName>
    </submittedName>
</protein>
<keyword evidence="2" id="KW-0732">Signal</keyword>
<comment type="caution">
    <text evidence="4">The sequence shown here is derived from an EMBL/GenBank/DDBJ whole genome shotgun (WGS) entry which is preliminary data.</text>
</comment>
<dbReference type="SUPFAM" id="SSF74877">
    <property type="entry name" value="Major surface antigen p30, SAG1"/>
    <property type="match status" value="1"/>
</dbReference>
<evidence type="ECO:0000313" key="5">
    <source>
        <dbReference type="Proteomes" id="UP000221165"/>
    </source>
</evidence>
<dbReference type="AlphaFoldDB" id="A0A2C6KV44"/>
<dbReference type="Proteomes" id="UP000221165">
    <property type="component" value="Unassembled WGS sequence"/>
</dbReference>
<evidence type="ECO:0000256" key="2">
    <source>
        <dbReference type="SAM" id="SignalP"/>
    </source>
</evidence>
<dbReference type="GO" id="GO:0016020">
    <property type="term" value="C:membrane"/>
    <property type="evidence" value="ECO:0007669"/>
    <property type="project" value="InterPro"/>
</dbReference>
<feature type="transmembrane region" description="Helical" evidence="1">
    <location>
        <begin position="278"/>
        <end position="299"/>
    </location>
</feature>
<dbReference type="RefSeq" id="XP_067922385.1">
    <property type="nucleotide sequence ID" value="XM_068065645.1"/>
</dbReference>
<sequence>MAWPHRHRPFGGFLLVSCLFILCTRCIAGGASGEAGNNVQTCDDTQKIQLEISGKSPVTQFKCDTKLTVLLPKIADDSSGNKCYTNPDCTLPGPLPDGVAITVDNAKQVHTIQTTKVPTADAAAYFLCTDNENQPSKKCTVELQIKGSPAVSEERRCTKAGQTVNIRLTAPTNEVTFACESNLTTLAPAAPTDVFSDESCAKETKLDTLIPKATLTPGTGLEKQRHTLAIPTFPEKTTTLCYKCQGQNPAEACKVVITVDGTSATSTTTSSTSGSRSVMAGAGGLAVVWVAALFTGILYGR</sequence>
<dbReference type="InterPro" id="IPR036755">
    <property type="entry name" value="SRS_dom_sf"/>
</dbReference>
<keyword evidence="1" id="KW-0472">Membrane</keyword>
<name>A0A2C6KV44_9APIC</name>
<keyword evidence="1" id="KW-1133">Transmembrane helix</keyword>
<dbReference type="Gene3D" id="2.60.40.1320">
    <property type="entry name" value="SRS domain"/>
    <property type="match status" value="2"/>
</dbReference>
<gene>
    <name evidence="4" type="ORF">CSUI_005469</name>
</gene>
<accession>A0A2C6KV44</accession>
<dbReference type="OrthoDB" id="330104at2759"/>
<proteinExistence type="predicted"/>
<evidence type="ECO:0000259" key="3">
    <source>
        <dbReference type="Pfam" id="PF04092"/>
    </source>
</evidence>
<dbReference type="InterPro" id="IPR007226">
    <property type="entry name" value="SRS_dom"/>
</dbReference>